<dbReference type="InterPro" id="IPR016181">
    <property type="entry name" value="Acyl_CoA_acyltransferase"/>
</dbReference>
<reference evidence="2 3" key="1">
    <citation type="submission" date="2020-08" db="EMBL/GenBank/DDBJ databases">
        <title>Cohnella phylogeny.</title>
        <authorList>
            <person name="Dunlap C."/>
        </authorList>
    </citation>
    <scope>NUCLEOTIDE SEQUENCE [LARGE SCALE GENOMIC DNA]</scope>
    <source>
        <strain evidence="2 3">CBP 2801</strain>
    </source>
</reference>
<comment type="caution">
    <text evidence="2">The sequence shown here is derived from an EMBL/GenBank/DDBJ whole genome shotgun (WGS) entry which is preliminary data.</text>
</comment>
<proteinExistence type="predicted"/>
<dbReference type="SUPFAM" id="SSF55729">
    <property type="entry name" value="Acyl-CoA N-acyltransferases (Nat)"/>
    <property type="match status" value="1"/>
</dbReference>
<name>A0A7X0VW14_9BACL</name>
<evidence type="ECO:0000313" key="2">
    <source>
        <dbReference type="EMBL" id="MBB6732486.1"/>
    </source>
</evidence>
<dbReference type="InterPro" id="IPR038740">
    <property type="entry name" value="BioF2-like_GNAT_dom"/>
</dbReference>
<evidence type="ECO:0000313" key="3">
    <source>
        <dbReference type="Proteomes" id="UP000564644"/>
    </source>
</evidence>
<sequence length="390" mass="45552">MRAEVIACLERLESLSESWAELVAEMDRPDLYDTWEWVISCLTRFHGKAAEPFVIAVFDGDRCVGIAPLHRVNERHGGMIVRTLQWITYGLAMYGGFCLHGGRNEAEVLGKMADALVACRDEWDLLKLANVNSSRNATFLVRKLLADRFSLYAEEADYVPYLNLVKDYPGKINGKERKDIERRERNLLRERRVRIELDRPFSADVWERALELHLAKWPDSLLHDPRYRGFCRQLYEDLSDRGQLGMSYLEIDGRIEAVNVCHFMNRKVYGKLTAYSPEYARYGLGLILLNRLLCHYRDKGMEEFDFEGGTQPFKFYWTDTVRKNFNYYVCNNNAKRTFLRLWCALVLKRSLAIRARKLAWRSRLRALRTRRVPIVSPKVARVPAKPLRDG</sequence>
<dbReference type="Proteomes" id="UP000564644">
    <property type="component" value="Unassembled WGS sequence"/>
</dbReference>
<protein>
    <submittedName>
        <fullName evidence="2">GNAT family N-acetyltransferase</fullName>
    </submittedName>
</protein>
<dbReference type="RefSeq" id="WP_185130147.1">
    <property type="nucleotide sequence ID" value="NZ_JACJVO010000020.1"/>
</dbReference>
<evidence type="ECO:0000259" key="1">
    <source>
        <dbReference type="Pfam" id="PF13480"/>
    </source>
</evidence>
<organism evidence="2 3">
    <name type="scientific">Cohnella zeiphila</name>
    <dbReference type="NCBI Taxonomy" id="2761120"/>
    <lineage>
        <taxon>Bacteria</taxon>
        <taxon>Bacillati</taxon>
        <taxon>Bacillota</taxon>
        <taxon>Bacilli</taxon>
        <taxon>Bacillales</taxon>
        <taxon>Paenibacillaceae</taxon>
        <taxon>Cohnella</taxon>
    </lineage>
</organism>
<dbReference type="Gene3D" id="3.40.630.30">
    <property type="match status" value="1"/>
</dbReference>
<accession>A0A7X0VW14</accession>
<dbReference type="AlphaFoldDB" id="A0A7X0VW14"/>
<keyword evidence="3" id="KW-1185">Reference proteome</keyword>
<dbReference type="GO" id="GO:0016740">
    <property type="term" value="F:transferase activity"/>
    <property type="evidence" value="ECO:0007669"/>
    <property type="project" value="UniProtKB-KW"/>
</dbReference>
<keyword evidence="2" id="KW-0808">Transferase</keyword>
<feature type="domain" description="BioF2-like acetyltransferase" evidence="1">
    <location>
        <begin position="175"/>
        <end position="314"/>
    </location>
</feature>
<dbReference type="EMBL" id="JACJVO010000020">
    <property type="protein sequence ID" value="MBB6732486.1"/>
    <property type="molecule type" value="Genomic_DNA"/>
</dbReference>
<gene>
    <name evidence="2" type="ORF">H7C18_16315</name>
</gene>
<dbReference type="Pfam" id="PF13480">
    <property type="entry name" value="Acetyltransf_6"/>
    <property type="match status" value="1"/>
</dbReference>